<protein>
    <recommendedName>
        <fullName evidence="3">EcsC family protein</fullName>
    </recommendedName>
</protein>
<evidence type="ECO:0008006" key="3">
    <source>
        <dbReference type="Google" id="ProtNLM"/>
    </source>
</evidence>
<accession>A0A4R4PDL1</accession>
<dbReference type="InterPro" id="IPR024787">
    <property type="entry name" value="EcsC"/>
</dbReference>
<evidence type="ECO:0000313" key="2">
    <source>
        <dbReference type="Proteomes" id="UP000295431"/>
    </source>
</evidence>
<comment type="caution">
    <text evidence="1">The sequence shown here is derived from an EMBL/GenBank/DDBJ whole genome shotgun (WGS) entry which is preliminary data.</text>
</comment>
<name>A0A4R4PDL1_9ACTN</name>
<dbReference type="Proteomes" id="UP000295431">
    <property type="component" value="Unassembled WGS sequence"/>
</dbReference>
<dbReference type="AlphaFoldDB" id="A0A4R4PDL1"/>
<keyword evidence="2" id="KW-1185">Reference proteome</keyword>
<reference evidence="1 2" key="1">
    <citation type="submission" date="2019-03" db="EMBL/GenBank/DDBJ databases">
        <title>Draft genome sequences of novel Actinobacteria.</title>
        <authorList>
            <person name="Sahin N."/>
            <person name="Ay H."/>
            <person name="Saygin H."/>
        </authorList>
    </citation>
    <scope>NUCLEOTIDE SEQUENCE [LARGE SCALE GENOMIC DNA]</scope>
    <source>
        <strain evidence="1 2">DSM 45347</strain>
    </source>
</reference>
<dbReference type="EMBL" id="SMJW01000002">
    <property type="protein sequence ID" value="TDC20244.1"/>
    <property type="molecule type" value="Genomic_DNA"/>
</dbReference>
<organism evidence="1 2">
    <name type="scientific">Actinomadura bangladeshensis</name>
    <dbReference type="NCBI Taxonomy" id="453573"/>
    <lineage>
        <taxon>Bacteria</taxon>
        <taxon>Bacillati</taxon>
        <taxon>Actinomycetota</taxon>
        <taxon>Actinomycetes</taxon>
        <taxon>Streptosporangiales</taxon>
        <taxon>Thermomonosporaceae</taxon>
        <taxon>Actinomadura</taxon>
    </lineage>
</organism>
<dbReference type="OrthoDB" id="4422408at2"/>
<dbReference type="Pfam" id="PF12787">
    <property type="entry name" value="EcsC"/>
    <property type="match status" value="1"/>
</dbReference>
<sequence length="202" mass="20844">MKVVDNGVGPLVGSRAYADARAASFGDPEKAARRIINETTALVGTAGFVTGLGGLIALPVTLPANITGQAVLNARMVGAIAHLRGWDLQDEIVRHAILITVAGGSPNAVLSGFGVKVSQKLAETAIKKLPVEVLRAINKKVGFMLVAKYGTKRSMITLTKAVPGVGGIVGGTVDAAFTRVVARLSKKAFPPLGLDDAEEATH</sequence>
<gene>
    <name evidence="1" type="ORF">E1284_00980</name>
</gene>
<evidence type="ECO:0000313" key="1">
    <source>
        <dbReference type="EMBL" id="TDC20244.1"/>
    </source>
</evidence>
<proteinExistence type="predicted"/>